<dbReference type="AlphaFoldDB" id="A0A127VBE9"/>
<sequence>MFNIPVNAPIGLHILQWEVSLPLDVFYLHFLDLQVVVHSIYQFYCYALDRSSNLCHFKGRYHCINCLHAEVEISPLLLGIGHQQVFGDMVNSWSSRMPVEKAVHIRLSLMNAGILCEA</sequence>
<dbReference type="EMBL" id="CP014504">
    <property type="protein sequence ID" value="AMP98722.1"/>
    <property type="molecule type" value="Genomic_DNA"/>
</dbReference>
<evidence type="ECO:0000313" key="1">
    <source>
        <dbReference type="EMBL" id="AMP98722.1"/>
    </source>
</evidence>
<name>A0A127VBE9_9SPHI</name>
<proteinExistence type="predicted"/>
<gene>
    <name evidence="1" type="ORF">AY601_1813</name>
</gene>
<dbReference type="Proteomes" id="UP000071561">
    <property type="component" value="Chromosome"/>
</dbReference>
<accession>A0A127VBE9</accession>
<dbReference type="PATRIC" id="fig|188932.3.peg.1892"/>
<dbReference type="KEGG" id="pcm:AY601_1813"/>
<keyword evidence="2" id="KW-1185">Reference proteome</keyword>
<protein>
    <submittedName>
        <fullName evidence="1">Uncharacterized protein</fullName>
    </submittedName>
</protein>
<organism evidence="1 2">
    <name type="scientific">Pedobacter cryoconitis</name>
    <dbReference type="NCBI Taxonomy" id="188932"/>
    <lineage>
        <taxon>Bacteria</taxon>
        <taxon>Pseudomonadati</taxon>
        <taxon>Bacteroidota</taxon>
        <taxon>Sphingobacteriia</taxon>
        <taxon>Sphingobacteriales</taxon>
        <taxon>Sphingobacteriaceae</taxon>
        <taxon>Pedobacter</taxon>
    </lineage>
</organism>
<evidence type="ECO:0000313" key="2">
    <source>
        <dbReference type="Proteomes" id="UP000071561"/>
    </source>
</evidence>
<reference evidence="1 2" key="1">
    <citation type="submission" date="2016-03" db="EMBL/GenBank/DDBJ databases">
        <title>Complete genome sequence of Pedobacter cryoconitis PAMC 27485.</title>
        <authorList>
            <person name="Lee J."/>
            <person name="Kim O.-S."/>
        </authorList>
    </citation>
    <scope>NUCLEOTIDE SEQUENCE [LARGE SCALE GENOMIC DNA]</scope>
    <source>
        <strain evidence="1 2">PAMC 27485</strain>
    </source>
</reference>